<evidence type="ECO:0008006" key="4">
    <source>
        <dbReference type="Google" id="ProtNLM"/>
    </source>
</evidence>
<sequence>MGHGSVRRGRAAVASASLPAMGVTACTGGSGDRATGDDGRARAASSCANGEYAWSGARHRTQLTALGEPVTFAKGTDSYETRLEPLDTETVHRPTVTGAPRGVAPARVIKALGAHLKVAEPLAGPDEEEVPEEIVFGRHAGELEGAYYLWRQIGFVDADFAYTCGDAEPVRGHVRTWETVGQGFLACAVSSDGAAGRVAAETSCPAGSRAAAEEV</sequence>
<name>A0ABU8GJI0_9ACTN</name>
<comment type="caution">
    <text evidence="2">The sequence shown here is derived from an EMBL/GenBank/DDBJ whole genome shotgun (WGS) entry which is preliminary data.</text>
</comment>
<evidence type="ECO:0000256" key="1">
    <source>
        <dbReference type="SAM" id="MobiDB-lite"/>
    </source>
</evidence>
<dbReference type="Proteomes" id="UP001365781">
    <property type="component" value="Unassembled WGS sequence"/>
</dbReference>
<organism evidence="2 3">
    <name type="scientific">Streptomyces brasiliscabiei</name>
    <dbReference type="NCBI Taxonomy" id="2736302"/>
    <lineage>
        <taxon>Bacteria</taxon>
        <taxon>Bacillati</taxon>
        <taxon>Actinomycetota</taxon>
        <taxon>Actinomycetes</taxon>
        <taxon>Kitasatosporales</taxon>
        <taxon>Streptomycetaceae</taxon>
        <taxon>Streptomyces</taxon>
    </lineage>
</organism>
<feature type="region of interest" description="Disordered" evidence="1">
    <location>
        <begin position="22"/>
        <end position="42"/>
    </location>
</feature>
<proteinExistence type="predicted"/>
<dbReference type="RefSeq" id="WP_336537849.1">
    <property type="nucleotide sequence ID" value="NZ_JBBAYL010000035.1"/>
</dbReference>
<gene>
    <name evidence="2" type="ORF">WB403_28840</name>
</gene>
<dbReference type="PROSITE" id="PS51257">
    <property type="entry name" value="PROKAR_LIPOPROTEIN"/>
    <property type="match status" value="1"/>
</dbReference>
<reference evidence="2 3" key="1">
    <citation type="submission" date="2024-03" db="EMBL/GenBank/DDBJ databases">
        <title>First Report of Pectobacterium brasiliscabiei causing potato scab in china.</title>
        <authorList>
            <person name="Handique U."/>
        </authorList>
    </citation>
    <scope>NUCLEOTIDE SEQUENCE [LARGE SCALE GENOMIC DNA]</scope>
    <source>
        <strain evidence="2 3">ZRIMU1503</strain>
    </source>
</reference>
<accession>A0ABU8GJI0</accession>
<dbReference type="EMBL" id="JBBAYM010000021">
    <property type="protein sequence ID" value="MEI5613159.1"/>
    <property type="molecule type" value="Genomic_DNA"/>
</dbReference>
<keyword evidence="3" id="KW-1185">Reference proteome</keyword>
<evidence type="ECO:0000313" key="3">
    <source>
        <dbReference type="Proteomes" id="UP001365781"/>
    </source>
</evidence>
<protein>
    <recommendedName>
        <fullName evidence="4">Lipoprotein</fullName>
    </recommendedName>
</protein>
<evidence type="ECO:0000313" key="2">
    <source>
        <dbReference type="EMBL" id="MEI5613159.1"/>
    </source>
</evidence>